<name>A0AA38SEY8_9PEZI</name>
<evidence type="ECO:0008006" key="4">
    <source>
        <dbReference type="Google" id="ProtNLM"/>
    </source>
</evidence>
<gene>
    <name evidence="2" type="ORF">NKR19_g208</name>
</gene>
<protein>
    <recommendedName>
        <fullName evidence="4">Cora-domain-containing protein</fullName>
    </recommendedName>
</protein>
<feature type="transmembrane region" description="Helical" evidence="1">
    <location>
        <begin position="251"/>
        <end position="270"/>
    </location>
</feature>
<feature type="transmembrane region" description="Helical" evidence="1">
    <location>
        <begin position="290"/>
        <end position="310"/>
    </location>
</feature>
<proteinExistence type="predicted"/>
<sequence length="357" mass="40124">MADRGTGVVIHFDSHWERECAIVVVHRPLTRQVDVLVAGLTTSLVPKFTASVREAVHLAGSPLLVPALVMSELAQNQTDWLALVHPDLEEIQRRLGMANWKYASDSPFYGPHAKDNLLGLDLPAIVTKLQRMADSIRFQDQIALTLIEMLEEMEGKLAGMPGVLVSGGEEEAHGDELEREKAERSGVNEEIEQTMTVLVKSLRGCQRRTMYRSGTIQGLIDTVYTLLAQRDNYLSLDVAFHSRRDSTDMRTIAAVTMFFLPGMFTATLFSTSFFDFQSSTIAGMLSPYHWIYWSTTAASTLAVLAFWFFYSHKNKNKDNKLPDLMGIAEMPSPIELRTYNTTDIPKDAERARRFAGW</sequence>
<comment type="caution">
    <text evidence="2">The sequence shown here is derived from an EMBL/GenBank/DDBJ whole genome shotgun (WGS) entry which is preliminary data.</text>
</comment>
<dbReference type="Proteomes" id="UP001174691">
    <property type="component" value="Unassembled WGS sequence"/>
</dbReference>
<keyword evidence="1" id="KW-1133">Transmembrane helix</keyword>
<evidence type="ECO:0000313" key="2">
    <source>
        <dbReference type="EMBL" id="KAJ9165615.1"/>
    </source>
</evidence>
<evidence type="ECO:0000256" key="1">
    <source>
        <dbReference type="SAM" id="Phobius"/>
    </source>
</evidence>
<dbReference type="EMBL" id="JANBVN010000002">
    <property type="protein sequence ID" value="KAJ9165615.1"/>
    <property type="molecule type" value="Genomic_DNA"/>
</dbReference>
<evidence type="ECO:0000313" key="3">
    <source>
        <dbReference type="Proteomes" id="UP001174691"/>
    </source>
</evidence>
<dbReference type="AlphaFoldDB" id="A0AA38SEY8"/>
<keyword evidence="3" id="KW-1185">Reference proteome</keyword>
<keyword evidence="1" id="KW-0472">Membrane</keyword>
<dbReference type="Gene3D" id="1.20.58.340">
    <property type="entry name" value="Magnesium transport protein CorA, transmembrane region"/>
    <property type="match status" value="1"/>
</dbReference>
<organism evidence="2 3">
    <name type="scientific">Coniochaeta hoffmannii</name>
    <dbReference type="NCBI Taxonomy" id="91930"/>
    <lineage>
        <taxon>Eukaryota</taxon>
        <taxon>Fungi</taxon>
        <taxon>Dikarya</taxon>
        <taxon>Ascomycota</taxon>
        <taxon>Pezizomycotina</taxon>
        <taxon>Sordariomycetes</taxon>
        <taxon>Sordariomycetidae</taxon>
        <taxon>Coniochaetales</taxon>
        <taxon>Coniochaetaceae</taxon>
        <taxon>Coniochaeta</taxon>
    </lineage>
</organism>
<keyword evidence="1" id="KW-0812">Transmembrane</keyword>
<reference evidence="2" key="1">
    <citation type="submission" date="2022-07" db="EMBL/GenBank/DDBJ databases">
        <title>Fungi with potential for degradation of polypropylene.</title>
        <authorList>
            <person name="Gostincar C."/>
        </authorList>
    </citation>
    <scope>NUCLEOTIDE SEQUENCE</scope>
    <source>
        <strain evidence="2">EXF-13287</strain>
    </source>
</reference>
<accession>A0AA38SEY8</accession>